<keyword evidence="1" id="KW-0175">Coiled coil</keyword>
<protein>
    <submittedName>
        <fullName evidence="2">Uncharacterized protein</fullName>
    </submittedName>
</protein>
<name>A0A8S1NFY4_PARPR</name>
<dbReference type="AlphaFoldDB" id="A0A8S1NFY4"/>
<gene>
    <name evidence="2" type="ORF">PPRIM_AZ9-3.1.T0810016</name>
</gene>
<evidence type="ECO:0000256" key="1">
    <source>
        <dbReference type="SAM" id="Coils"/>
    </source>
</evidence>
<dbReference type="EMBL" id="CAJJDM010000084">
    <property type="protein sequence ID" value="CAD8088413.1"/>
    <property type="molecule type" value="Genomic_DNA"/>
</dbReference>
<accession>A0A8S1NFY4</accession>
<feature type="coiled-coil region" evidence="1">
    <location>
        <begin position="189"/>
        <end position="262"/>
    </location>
</feature>
<feature type="coiled-coil region" evidence="1">
    <location>
        <begin position="87"/>
        <end position="165"/>
    </location>
</feature>
<keyword evidence="3" id="KW-1185">Reference proteome</keyword>
<feature type="coiled-coil region" evidence="1">
    <location>
        <begin position="291"/>
        <end position="325"/>
    </location>
</feature>
<proteinExistence type="predicted"/>
<sequence>MNQQKKIKIQIQPQNIPNLNSITFQFAQQESLLKQAIQFILDQNEEIDQQNIIFYSKQKKRVIYEQETVDSIIDLDEKPEIELYLFNDILNRLASKQEQKIEIINQQSNGDSKNQNTKIEMAALNKQIEELLQERNEFREKCSSLEEKLRNLKKQQQEKPNFQNDQQNTTNLESYRLKLEQSIKSVTQLKDIKQKQEKFLEELDKKLHQKQEQLTQEIQKNTSLQQANINALRDQQTLEGKLQTLREELKKTIYQQEKLQKEVDQKSKSLQDTLVILDSFKQSTHSQEEKIIQRNNIISEKEKKINQLSEEIILLKKDKEKLQSDYSSLIVDKQEKIIKLKLLEKVDNNLKFISYFIENNPFKQLNDLFITPIDAMYRKKLNPYEFEKQQNANTNICDATVKKLSIESEQNVLQWLQFKSDKSINEFIKKNPQKMLKVLKSINKDGQGTKSKCFLMQIQQIYHNDKSLEKKVFALKIIDGHEVITKEEHAIFLAYQIIVAQVLAECFQQKLTKSPFKFEFQLPHLFTIGENIYLGQELLNQDYKSFQQNVDNSVIKLFNAFSQFTSDFTSGALIVTNFKGGQLVGNKYILFEPIIHTPGGIFGPEDQGQIGFDLVLQSLRENPELNGQEYLKGLNYNI</sequence>
<dbReference type="Proteomes" id="UP000688137">
    <property type="component" value="Unassembled WGS sequence"/>
</dbReference>
<reference evidence="2" key="1">
    <citation type="submission" date="2021-01" db="EMBL/GenBank/DDBJ databases">
        <authorList>
            <consortium name="Genoscope - CEA"/>
            <person name="William W."/>
        </authorList>
    </citation>
    <scope>NUCLEOTIDE SEQUENCE</scope>
</reference>
<organism evidence="2 3">
    <name type="scientific">Paramecium primaurelia</name>
    <dbReference type="NCBI Taxonomy" id="5886"/>
    <lineage>
        <taxon>Eukaryota</taxon>
        <taxon>Sar</taxon>
        <taxon>Alveolata</taxon>
        <taxon>Ciliophora</taxon>
        <taxon>Intramacronucleata</taxon>
        <taxon>Oligohymenophorea</taxon>
        <taxon>Peniculida</taxon>
        <taxon>Parameciidae</taxon>
        <taxon>Paramecium</taxon>
    </lineage>
</organism>
<comment type="caution">
    <text evidence="2">The sequence shown here is derived from an EMBL/GenBank/DDBJ whole genome shotgun (WGS) entry which is preliminary data.</text>
</comment>
<evidence type="ECO:0000313" key="3">
    <source>
        <dbReference type="Proteomes" id="UP000688137"/>
    </source>
</evidence>
<evidence type="ECO:0000313" key="2">
    <source>
        <dbReference type="EMBL" id="CAD8088413.1"/>
    </source>
</evidence>